<reference evidence="8 9" key="1">
    <citation type="submission" date="2014-01" db="EMBL/GenBank/DDBJ databases">
        <title>Plasmidome dynamics in the species complex Clostridium novyi sensu lato converts strains of independent lineages into distinctly different pathogens.</title>
        <authorList>
            <person name="Skarin H."/>
            <person name="Segerman B."/>
        </authorList>
    </citation>
    <scope>NUCLEOTIDE SEQUENCE [LARGE SCALE GENOMIC DNA]</scope>
    <source>
        <strain evidence="8 9">DC5</strain>
    </source>
</reference>
<evidence type="ECO:0000313" key="9">
    <source>
        <dbReference type="Proteomes" id="UP000030014"/>
    </source>
</evidence>
<comment type="similarity">
    <text evidence="1">Belongs to the HicA mRNA interferase family.</text>
</comment>
<keyword evidence="3" id="KW-0540">Nuclease</keyword>
<sequence length="64" mass="7060">MATYASKELLKLLYADGWYEKAQKGSHVQLAHATKCGKVTVPHPRKDVPEGTAKNILRQAGLLK</sequence>
<dbReference type="InterPro" id="IPR038570">
    <property type="entry name" value="HicA_sf"/>
</dbReference>
<evidence type="ECO:0000256" key="3">
    <source>
        <dbReference type="ARBA" id="ARBA00022722"/>
    </source>
</evidence>
<dbReference type="GO" id="GO:0016787">
    <property type="term" value="F:hydrolase activity"/>
    <property type="evidence" value="ECO:0007669"/>
    <property type="project" value="UniProtKB-KW"/>
</dbReference>
<keyword evidence="7" id="KW-0346">Stress response</keyword>
<comment type="caution">
    <text evidence="8">The sequence shown here is derived from an EMBL/GenBank/DDBJ whole genome shotgun (WGS) entry which is preliminary data.</text>
</comment>
<protein>
    <recommendedName>
        <fullName evidence="10">Toxin HicA</fullName>
    </recommendedName>
</protein>
<keyword evidence="2" id="KW-1277">Toxin-antitoxin system</keyword>
<evidence type="ECO:0000256" key="6">
    <source>
        <dbReference type="ARBA" id="ARBA00022884"/>
    </source>
</evidence>
<dbReference type="Gene3D" id="3.30.920.30">
    <property type="entry name" value="Hypothetical protein"/>
    <property type="match status" value="1"/>
</dbReference>
<dbReference type="AlphaFoldDB" id="A0A0A0IN50"/>
<evidence type="ECO:0000256" key="4">
    <source>
        <dbReference type="ARBA" id="ARBA00022759"/>
    </source>
</evidence>
<evidence type="ECO:0000256" key="5">
    <source>
        <dbReference type="ARBA" id="ARBA00022801"/>
    </source>
</evidence>
<dbReference type="GO" id="GO:0003729">
    <property type="term" value="F:mRNA binding"/>
    <property type="evidence" value="ECO:0007669"/>
    <property type="project" value="InterPro"/>
</dbReference>
<keyword evidence="6" id="KW-0694">RNA-binding</keyword>
<name>A0A0A0IN50_CLOBO</name>
<keyword evidence="5" id="KW-0378">Hydrolase</keyword>
<evidence type="ECO:0000256" key="1">
    <source>
        <dbReference type="ARBA" id="ARBA00006620"/>
    </source>
</evidence>
<evidence type="ECO:0000256" key="7">
    <source>
        <dbReference type="ARBA" id="ARBA00023016"/>
    </source>
</evidence>
<evidence type="ECO:0000313" key="8">
    <source>
        <dbReference type="EMBL" id="KGN00951.1"/>
    </source>
</evidence>
<dbReference type="RefSeq" id="WP_039259059.1">
    <property type="nucleotide sequence ID" value="NZ_JDRY01000012.1"/>
</dbReference>
<dbReference type="EMBL" id="JDRY01000012">
    <property type="protein sequence ID" value="KGN00951.1"/>
    <property type="molecule type" value="Genomic_DNA"/>
</dbReference>
<accession>A0A0A0IN50</accession>
<dbReference type="Proteomes" id="UP000030014">
    <property type="component" value="Unassembled WGS sequence"/>
</dbReference>
<evidence type="ECO:0008006" key="10">
    <source>
        <dbReference type="Google" id="ProtNLM"/>
    </source>
</evidence>
<dbReference type="Pfam" id="PF07927">
    <property type="entry name" value="HicA_toxin"/>
    <property type="match status" value="1"/>
</dbReference>
<keyword evidence="4" id="KW-0255">Endonuclease</keyword>
<dbReference type="InterPro" id="IPR012933">
    <property type="entry name" value="HicA_mRNA_interferase"/>
</dbReference>
<organism evidence="8 9">
    <name type="scientific">Clostridium botulinum C/D str. DC5</name>
    <dbReference type="NCBI Taxonomy" id="1443128"/>
    <lineage>
        <taxon>Bacteria</taxon>
        <taxon>Bacillati</taxon>
        <taxon>Bacillota</taxon>
        <taxon>Clostridia</taxon>
        <taxon>Eubacteriales</taxon>
        <taxon>Clostridiaceae</taxon>
        <taxon>Clostridium</taxon>
    </lineage>
</organism>
<dbReference type="SUPFAM" id="SSF54786">
    <property type="entry name" value="YcfA/nrd intein domain"/>
    <property type="match status" value="1"/>
</dbReference>
<evidence type="ECO:0000256" key="2">
    <source>
        <dbReference type="ARBA" id="ARBA00022649"/>
    </source>
</evidence>
<gene>
    <name evidence="8" type="ORF">Z955_02280</name>
</gene>
<proteinExistence type="inferred from homology"/>
<dbReference type="GO" id="GO:0004519">
    <property type="term" value="F:endonuclease activity"/>
    <property type="evidence" value="ECO:0007669"/>
    <property type="project" value="UniProtKB-KW"/>
</dbReference>